<name>A0A9N9NRT0_9GLOM</name>
<proteinExistence type="predicted"/>
<dbReference type="Proteomes" id="UP000789759">
    <property type="component" value="Unassembled WGS sequence"/>
</dbReference>
<evidence type="ECO:0000313" key="2">
    <source>
        <dbReference type="Proteomes" id="UP000789759"/>
    </source>
</evidence>
<accession>A0A9N9NRT0</accession>
<gene>
    <name evidence="1" type="ORF">CPELLU_LOCUS14924</name>
</gene>
<keyword evidence="2" id="KW-1185">Reference proteome</keyword>
<comment type="caution">
    <text evidence="1">The sequence shown here is derived from an EMBL/GenBank/DDBJ whole genome shotgun (WGS) entry which is preliminary data.</text>
</comment>
<feature type="non-terminal residue" evidence="1">
    <location>
        <position position="1"/>
    </location>
</feature>
<dbReference type="AlphaFoldDB" id="A0A9N9NRT0"/>
<protein>
    <submittedName>
        <fullName evidence="1">3812_t:CDS:1</fullName>
    </submittedName>
</protein>
<organism evidence="1 2">
    <name type="scientific">Cetraspora pellucida</name>
    <dbReference type="NCBI Taxonomy" id="1433469"/>
    <lineage>
        <taxon>Eukaryota</taxon>
        <taxon>Fungi</taxon>
        <taxon>Fungi incertae sedis</taxon>
        <taxon>Mucoromycota</taxon>
        <taxon>Glomeromycotina</taxon>
        <taxon>Glomeromycetes</taxon>
        <taxon>Diversisporales</taxon>
        <taxon>Gigasporaceae</taxon>
        <taxon>Cetraspora</taxon>
    </lineage>
</organism>
<dbReference type="EMBL" id="CAJVQA010018519">
    <property type="protein sequence ID" value="CAG8754477.1"/>
    <property type="molecule type" value="Genomic_DNA"/>
</dbReference>
<sequence>DELLENWFKASELQDDFDQQKIIESLLGAVALNIEEQYLLELSNERLNEEIMYEKLDEIRDEIIDEEFNERFEELDKTFDNMMKEILENRVRLNERTNEWLNKRLSEKENKRLTNKNDLPNESVLVELLENETFSKSLLKNNHESLLENDCESLLESDCESLLESELKICPSKRHKTSVLIAFTSNTNIQHMKFIDALLQSLLNNIAII</sequence>
<evidence type="ECO:0000313" key="1">
    <source>
        <dbReference type="EMBL" id="CAG8754477.1"/>
    </source>
</evidence>
<reference evidence="1" key="1">
    <citation type="submission" date="2021-06" db="EMBL/GenBank/DDBJ databases">
        <authorList>
            <person name="Kallberg Y."/>
            <person name="Tangrot J."/>
            <person name="Rosling A."/>
        </authorList>
    </citation>
    <scope>NUCLEOTIDE SEQUENCE</scope>
    <source>
        <strain evidence="1">FL966</strain>
    </source>
</reference>